<dbReference type="EnsemblMetazoa" id="AEPI010002-RA">
    <property type="protein sequence ID" value="AEPI010002-PA"/>
    <property type="gene ID" value="AEPI010002"/>
</dbReference>
<dbReference type="Proteomes" id="UP000075885">
    <property type="component" value="Unassembled WGS sequence"/>
</dbReference>
<dbReference type="VEuPathDB" id="VectorBase:AEPI010002"/>
<dbReference type="GO" id="GO:0005509">
    <property type="term" value="F:calcium ion binding"/>
    <property type="evidence" value="ECO:0007669"/>
    <property type="project" value="InterPro"/>
</dbReference>
<dbReference type="FunFam" id="1.10.238.10:FF:000216">
    <property type="entry name" value="Putative calmodulin"/>
    <property type="match status" value="1"/>
</dbReference>
<reference evidence="2" key="2">
    <citation type="submission" date="2020-05" db="UniProtKB">
        <authorList>
            <consortium name="EnsemblMetazoa"/>
        </authorList>
    </citation>
    <scope>IDENTIFICATION</scope>
    <source>
        <strain evidence="2">Epiroticus2</strain>
    </source>
</reference>
<reference evidence="3" key="1">
    <citation type="submission" date="2013-03" db="EMBL/GenBank/DDBJ databases">
        <title>The Genome Sequence of Anopheles epiroticus epiroticus2.</title>
        <authorList>
            <consortium name="The Broad Institute Genomics Platform"/>
            <person name="Neafsey D.E."/>
            <person name="Howell P."/>
            <person name="Walker B."/>
            <person name="Young S.K."/>
            <person name="Zeng Q."/>
            <person name="Gargeya S."/>
            <person name="Fitzgerald M."/>
            <person name="Haas B."/>
            <person name="Abouelleil A."/>
            <person name="Allen A.W."/>
            <person name="Alvarado L."/>
            <person name="Arachchi H.M."/>
            <person name="Berlin A.M."/>
            <person name="Chapman S.B."/>
            <person name="Gainer-Dewar J."/>
            <person name="Goldberg J."/>
            <person name="Griggs A."/>
            <person name="Gujja S."/>
            <person name="Hansen M."/>
            <person name="Howarth C."/>
            <person name="Imamovic A."/>
            <person name="Ireland A."/>
            <person name="Larimer J."/>
            <person name="McCowan C."/>
            <person name="Murphy C."/>
            <person name="Pearson M."/>
            <person name="Poon T.W."/>
            <person name="Priest M."/>
            <person name="Roberts A."/>
            <person name="Saif S."/>
            <person name="Shea T."/>
            <person name="Sisk P."/>
            <person name="Sykes S."/>
            <person name="Wortman J."/>
            <person name="Nusbaum C."/>
            <person name="Birren B."/>
        </authorList>
    </citation>
    <scope>NUCLEOTIDE SEQUENCE [LARGE SCALE GENOMIC DNA]</scope>
    <source>
        <strain evidence="3">Epiroticus2</strain>
    </source>
</reference>
<keyword evidence="3" id="KW-1185">Reference proteome</keyword>
<organism evidence="2 3">
    <name type="scientific">Anopheles epiroticus</name>
    <dbReference type="NCBI Taxonomy" id="199890"/>
    <lineage>
        <taxon>Eukaryota</taxon>
        <taxon>Metazoa</taxon>
        <taxon>Ecdysozoa</taxon>
        <taxon>Arthropoda</taxon>
        <taxon>Hexapoda</taxon>
        <taxon>Insecta</taxon>
        <taxon>Pterygota</taxon>
        <taxon>Neoptera</taxon>
        <taxon>Endopterygota</taxon>
        <taxon>Diptera</taxon>
        <taxon>Nematocera</taxon>
        <taxon>Culicoidea</taxon>
        <taxon>Culicidae</taxon>
        <taxon>Anophelinae</taxon>
        <taxon>Anopheles</taxon>
    </lineage>
</organism>
<keyword evidence="1" id="KW-0812">Transmembrane</keyword>
<dbReference type="InterPro" id="IPR011992">
    <property type="entry name" value="EF-hand-dom_pair"/>
</dbReference>
<evidence type="ECO:0000313" key="3">
    <source>
        <dbReference type="Proteomes" id="UP000075885"/>
    </source>
</evidence>
<name>A0A182PSR6_9DIPT</name>
<feature type="transmembrane region" description="Helical" evidence="1">
    <location>
        <begin position="35"/>
        <end position="53"/>
    </location>
</feature>
<protein>
    <recommendedName>
        <fullName evidence="4">EF-hand domain-containing protein</fullName>
    </recommendedName>
</protein>
<evidence type="ECO:0008006" key="4">
    <source>
        <dbReference type="Google" id="ProtNLM"/>
    </source>
</evidence>
<proteinExistence type="predicted"/>
<dbReference type="CDD" id="cd00051">
    <property type="entry name" value="EFh"/>
    <property type="match status" value="1"/>
</dbReference>
<accession>A0A182PSR6</accession>
<dbReference type="Gene3D" id="1.10.238.10">
    <property type="entry name" value="EF-hand"/>
    <property type="match status" value="1"/>
</dbReference>
<sequence>MSLFQQPRWLRRWIRRRTNPIALDRAHLWKRRLSLFYAVVAWNAFGGVCYMIYTGRNDWAKFYGYKTDEEAQLPQAVRFAKQLNLPNAKDSPAQEHCGGESAARSDEEFLPLVHAISSMKLEFRECFYLFARSGHITTLDELTVIMRSLGLSPTIQELTQYLKKKNGRMSFADFLEVMHQHSRRWYKHLKQVTRLVAEQYQLDSYVIYFKIGAKGYLIARKNPVLSYAYSWYTLFLGTYGGFWH</sequence>
<evidence type="ECO:0000313" key="2">
    <source>
        <dbReference type="EnsemblMetazoa" id="AEPI010002-PA"/>
    </source>
</evidence>
<keyword evidence="1" id="KW-0472">Membrane</keyword>
<keyword evidence="1" id="KW-1133">Transmembrane helix</keyword>
<dbReference type="AlphaFoldDB" id="A0A182PSR6"/>
<evidence type="ECO:0000256" key="1">
    <source>
        <dbReference type="SAM" id="Phobius"/>
    </source>
</evidence>
<dbReference type="InterPro" id="IPR002048">
    <property type="entry name" value="EF_hand_dom"/>
</dbReference>
<dbReference type="STRING" id="199890.A0A182PSR6"/>
<dbReference type="SUPFAM" id="SSF47473">
    <property type="entry name" value="EF-hand"/>
    <property type="match status" value="1"/>
</dbReference>